<proteinExistence type="predicted"/>
<sequence length="81" mass="8805">MSNDQIDPRAKPSQEQAADNPSLRHPAHIDDPTTRQDVADEQPDGPEAGDVGERREPVGDEDGQDTTDQSDSDIVDKVTKP</sequence>
<dbReference type="Proteomes" id="UP001434337">
    <property type="component" value="Chromosome"/>
</dbReference>
<name>A0ABZ3CEM8_9ACTN</name>
<feature type="region of interest" description="Disordered" evidence="1">
    <location>
        <begin position="1"/>
        <end position="81"/>
    </location>
</feature>
<organism evidence="2 3">
    <name type="scientific">Propioniciclava soli</name>
    <dbReference type="NCBI Taxonomy" id="2775081"/>
    <lineage>
        <taxon>Bacteria</taxon>
        <taxon>Bacillati</taxon>
        <taxon>Actinomycetota</taxon>
        <taxon>Actinomycetes</taxon>
        <taxon>Propionibacteriales</taxon>
        <taxon>Propionibacteriaceae</taxon>
        <taxon>Propioniciclava</taxon>
    </lineage>
</organism>
<feature type="compositionally biased region" description="Basic and acidic residues" evidence="1">
    <location>
        <begin position="27"/>
        <end position="38"/>
    </location>
</feature>
<feature type="compositionally biased region" description="Basic and acidic residues" evidence="1">
    <location>
        <begin position="1"/>
        <end position="12"/>
    </location>
</feature>
<evidence type="ECO:0000256" key="1">
    <source>
        <dbReference type="SAM" id="MobiDB-lite"/>
    </source>
</evidence>
<evidence type="ECO:0000313" key="3">
    <source>
        <dbReference type="Proteomes" id="UP001434337"/>
    </source>
</evidence>
<feature type="compositionally biased region" description="Acidic residues" evidence="1">
    <location>
        <begin position="59"/>
        <end position="73"/>
    </location>
</feature>
<dbReference type="RefSeq" id="WP_232548085.1">
    <property type="nucleotide sequence ID" value="NZ_CP115965.1"/>
</dbReference>
<gene>
    <name evidence="2" type="ORF">PCC79_07360</name>
</gene>
<reference evidence="2 3" key="1">
    <citation type="journal article" date="2023" name="Environ Microbiome">
        <title>A coral-associated actinobacterium mitigates coral bleaching under heat stress.</title>
        <authorList>
            <person name="Li J."/>
            <person name="Zou Y."/>
            <person name="Li Q."/>
            <person name="Zhang J."/>
            <person name="Bourne D.G."/>
            <person name="Lyu Y."/>
            <person name="Liu C."/>
            <person name="Zhang S."/>
        </authorList>
    </citation>
    <scope>NUCLEOTIDE SEQUENCE [LARGE SCALE GENOMIC DNA]</scope>
    <source>
        <strain evidence="2 3">SCSIO 13291</strain>
    </source>
</reference>
<accession>A0ABZ3CEM8</accession>
<keyword evidence="3" id="KW-1185">Reference proteome</keyword>
<dbReference type="EMBL" id="CP115965">
    <property type="protein sequence ID" value="WZW99992.1"/>
    <property type="molecule type" value="Genomic_DNA"/>
</dbReference>
<evidence type="ECO:0000313" key="2">
    <source>
        <dbReference type="EMBL" id="WZW99992.1"/>
    </source>
</evidence>
<protein>
    <submittedName>
        <fullName evidence="2">Uncharacterized protein</fullName>
    </submittedName>
</protein>